<dbReference type="EMBL" id="LBMM01000362">
    <property type="protein sequence ID" value="KMQ99391.1"/>
    <property type="molecule type" value="Genomic_DNA"/>
</dbReference>
<organism evidence="1 2">
    <name type="scientific">Lasius niger</name>
    <name type="common">Black garden ant</name>
    <dbReference type="NCBI Taxonomy" id="67767"/>
    <lineage>
        <taxon>Eukaryota</taxon>
        <taxon>Metazoa</taxon>
        <taxon>Ecdysozoa</taxon>
        <taxon>Arthropoda</taxon>
        <taxon>Hexapoda</taxon>
        <taxon>Insecta</taxon>
        <taxon>Pterygota</taxon>
        <taxon>Neoptera</taxon>
        <taxon>Endopterygota</taxon>
        <taxon>Hymenoptera</taxon>
        <taxon>Apocrita</taxon>
        <taxon>Aculeata</taxon>
        <taxon>Formicoidea</taxon>
        <taxon>Formicidae</taxon>
        <taxon>Formicinae</taxon>
        <taxon>Lasius</taxon>
        <taxon>Lasius</taxon>
    </lineage>
</organism>
<sequence>MPNATCPTCRLNSLGLDVRSWRILGCCGELPPESCVLEGRGDIDSGEDKLLISSSFDGIVIVRVGVGLFGDTSGSLPPPLAGCIVTSASDIMRINGLLRFAYH</sequence>
<keyword evidence="2" id="KW-1185">Reference proteome</keyword>
<comment type="caution">
    <text evidence="1">The sequence shown here is derived from an EMBL/GenBank/DDBJ whole genome shotgun (WGS) entry which is preliminary data.</text>
</comment>
<protein>
    <submittedName>
        <fullName evidence="1">Uncharacterized protein</fullName>
    </submittedName>
</protein>
<evidence type="ECO:0000313" key="1">
    <source>
        <dbReference type="EMBL" id="KMQ99391.1"/>
    </source>
</evidence>
<gene>
    <name evidence="1" type="ORF">RF55_1091</name>
</gene>
<dbReference type="PaxDb" id="67767-A0A0J7L7G5"/>
<proteinExistence type="predicted"/>
<evidence type="ECO:0000313" key="2">
    <source>
        <dbReference type="Proteomes" id="UP000036403"/>
    </source>
</evidence>
<dbReference type="Proteomes" id="UP000036403">
    <property type="component" value="Unassembled WGS sequence"/>
</dbReference>
<reference evidence="1 2" key="1">
    <citation type="submission" date="2015-04" db="EMBL/GenBank/DDBJ databases">
        <title>Lasius niger genome sequencing.</title>
        <authorList>
            <person name="Konorov E.A."/>
            <person name="Nikitin M.A."/>
            <person name="Kirill M.V."/>
            <person name="Chang P."/>
        </authorList>
    </citation>
    <scope>NUCLEOTIDE SEQUENCE [LARGE SCALE GENOMIC DNA]</scope>
    <source>
        <tissue evidence="1">Whole</tissue>
    </source>
</reference>
<dbReference type="AlphaFoldDB" id="A0A0J7L7G5"/>
<accession>A0A0J7L7G5</accession>
<name>A0A0J7L7G5_LASNI</name>